<dbReference type="EMBL" id="SLWK01000010">
    <property type="protein sequence ID" value="TCO07124.1"/>
    <property type="molecule type" value="Genomic_DNA"/>
</dbReference>
<gene>
    <name evidence="4" type="ORF">EV194_110127</name>
</gene>
<dbReference type="InterPro" id="IPR045829">
    <property type="entry name" value="PKD_6"/>
</dbReference>
<dbReference type="RefSeq" id="WP_132434456.1">
    <property type="nucleotide sequence ID" value="NZ_SLWK01000010.1"/>
</dbReference>
<accession>A0A4R2GIK3</accession>
<keyword evidence="1" id="KW-0732">Signal</keyword>
<reference evidence="4 5" key="1">
    <citation type="submission" date="2019-03" db="EMBL/GenBank/DDBJ databases">
        <title>Genomic Encyclopedia of Type Strains, Phase IV (KMG-IV): sequencing the most valuable type-strain genomes for metagenomic binning, comparative biology and taxonomic classification.</title>
        <authorList>
            <person name="Goeker M."/>
        </authorList>
    </citation>
    <scope>NUCLEOTIDE SEQUENCE [LARGE SCALE GENOMIC DNA]</scope>
    <source>
        <strain evidence="4 5">DSM 24179</strain>
    </source>
</reference>
<dbReference type="InterPro" id="IPR026444">
    <property type="entry name" value="Secre_tail"/>
</dbReference>
<feature type="domain" description="Secretion system C-terminal sorting" evidence="2">
    <location>
        <begin position="356"/>
        <end position="437"/>
    </location>
</feature>
<dbReference type="AlphaFoldDB" id="A0A4R2GIK3"/>
<dbReference type="NCBIfam" id="TIGR04183">
    <property type="entry name" value="Por_Secre_tail"/>
    <property type="match status" value="1"/>
</dbReference>
<comment type="caution">
    <text evidence="4">The sequence shown here is derived from an EMBL/GenBank/DDBJ whole genome shotgun (WGS) entry which is preliminary data.</text>
</comment>
<evidence type="ECO:0000259" key="2">
    <source>
        <dbReference type="Pfam" id="PF18962"/>
    </source>
</evidence>
<feature type="chain" id="PRO_5020942947" evidence="1">
    <location>
        <begin position="21"/>
        <end position="438"/>
    </location>
</feature>
<evidence type="ECO:0000259" key="3">
    <source>
        <dbReference type="Pfam" id="PF19408"/>
    </source>
</evidence>
<dbReference type="Pfam" id="PF18962">
    <property type="entry name" value="Por_Secre_tail"/>
    <property type="match status" value="1"/>
</dbReference>
<feature type="signal peptide" evidence="1">
    <location>
        <begin position="1"/>
        <end position="20"/>
    </location>
</feature>
<protein>
    <submittedName>
        <fullName evidence="4">Putative secreted protein (Por secretion system target)</fullName>
    </submittedName>
</protein>
<name>A0A4R2GIK3_9BACT</name>
<dbReference type="Pfam" id="PF19408">
    <property type="entry name" value="PKD_6"/>
    <property type="match status" value="1"/>
</dbReference>
<feature type="domain" description="PKD-like" evidence="3">
    <location>
        <begin position="172"/>
        <end position="240"/>
    </location>
</feature>
<evidence type="ECO:0000313" key="4">
    <source>
        <dbReference type="EMBL" id="TCO07124.1"/>
    </source>
</evidence>
<dbReference type="Proteomes" id="UP000295221">
    <property type="component" value="Unassembled WGS sequence"/>
</dbReference>
<dbReference type="OrthoDB" id="1100881at2"/>
<keyword evidence="5" id="KW-1185">Reference proteome</keyword>
<sequence length="438" mass="49249">MKKIYLFLTGILAFTFFCNAQYVTLYTPNGSPVQTLIRSEGSTEWITITTNQYKVAYGEENVLAPASQRYNCHNYAWHMSEGNTEIVWMNQYDSYGNSNVWKYWTDGSYVETTENNGEKIFYYNGDHSAIKSKTVAGKYESKWGSAPLMRHYPTQGPSIYEMSYRRYYKLAYAISGPTTICDEAPYSINNLPSVDAINWTTSNSLTVISGQNTPQVTVSSTGEFSTSHFVKATISMCGSSFEIRKNISRVGNENAAILLYDIDGMNSYHSGTILTNYLVKAHLNNPSPDPGHYRWTIIAPPKSGIPNRLASGQTFPFSTDYSGGYTFRLSYFAECGWSTVTKNIYFGFAPLVQVKIYPNPATGETSVSLELSSGEDLNSMSSQIWEFEVHDQNQRLITHQRNINSNSHTINTAGWQKGLYIVTVTYNGEVFSEKLVVK</sequence>
<evidence type="ECO:0000313" key="5">
    <source>
        <dbReference type="Proteomes" id="UP000295221"/>
    </source>
</evidence>
<organism evidence="4 5">
    <name type="scientific">Natronoflexus pectinivorans</name>
    <dbReference type="NCBI Taxonomy" id="682526"/>
    <lineage>
        <taxon>Bacteria</taxon>
        <taxon>Pseudomonadati</taxon>
        <taxon>Bacteroidota</taxon>
        <taxon>Bacteroidia</taxon>
        <taxon>Marinilabiliales</taxon>
        <taxon>Marinilabiliaceae</taxon>
        <taxon>Natronoflexus</taxon>
    </lineage>
</organism>
<proteinExistence type="predicted"/>
<evidence type="ECO:0000256" key="1">
    <source>
        <dbReference type="SAM" id="SignalP"/>
    </source>
</evidence>